<keyword evidence="12" id="KW-1185">Reference proteome</keyword>
<feature type="compositionally biased region" description="Low complexity" evidence="9">
    <location>
        <begin position="521"/>
        <end position="541"/>
    </location>
</feature>
<dbReference type="FunFam" id="3.30.710.10:FF:000091">
    <property type="entry name" value="Lola, isoform F"/>
    <property type="match status" value="1"/>
</dbReference>
<feature type="compositionally biased region" description="Basic residues" evidence="9">
    <location>
        <begin position="210"/>
        <end position="220"/>
    </location>
</feature>
<dbReference type="Proteomes" id="UP000002358">
    <property type="component" value="Chromosome 5"/>
</dbReference>
<evidence type="ECO:0000259" key="10">
    <source>
        <dbReference type="PROSITE" id="PS50097"/>
    </source>
</evidence>
<dbReference type="PANTHER" id="PTHR23110">
    <property type="entry name" value="BTB DOMAIN TRANSCRIPTION FACTOR"/>
    <property type="match status" value="1"/>
</dbReference>
<dbReference type="GeneID" id="100123363"/>
<comment type="subcellular location">
    <subcellularLocation>
        <location evidence="1">Nucleus</location>
    </subcellularLocation>
</comment>
<evidence type="ECO:0000256" key="6">
    <source>
        <dbReference type="ARBA" id="ARBA00023163"/>
    </source>
</evidence>
<dbReference type="GO" id="GO:0045467">
    <property type="term" value="P:R7 cell development"/>
    <property type="evidence" value="ECO:0007669"/>
    <property type="project" value="UniProtKB-ARBA"/>
</dbReference>
<dbReference type="GO" id="GO:0048813">
    <property type="term" value="P:dendrite morphogenesis"/>
    <property type="evidence" value="ECO:0007669"/>
    <property type="project" value="UniProtKB-ARBA"/>
</dbReference>
<keyword evidence="2" id="KW-0217">Developmental protein</keyword>
<organism evidence="11 12">
    <name type="scientific">Nasonia vitripennis</name>
    <name type="common">Parasitic wasp</name>
    <dbReference type="NCBI Taxonomy" id="7425"/>
    <lineage>
        <taxon>Eukaryota</taxon>
        <taxon>Metazoa</taxon>
        <taxon>Ecdysozoa</taxon>
        <taxon>Arthropoda</taxon>
        <taxon>Hexapoda</taxon>
        <taxon>Insecta</taxon>
        <taxon>Pterygota</taxon>
        <taxon>Neoptera</taxon>
        <taxon>Endopterygota</taxon>
        <taxon>Hymenoptera</taxon>
        <taxon>Apocrita</taxon>
        <taxon>Proctotrupomorpha</taxon>
        <taxon>Chalcidoidea</taxon>
        <taxon>Pteromalidae</taxon>
        <taxon>Pteromalinae</taxon>
        <taxon>Nasonia</taxon>
    </lineage>
</organism>
<evidence type="ECO:0000313" key="12">
    <source>
        <dbReference type="Proteomes" id="UP000002358"/>
    </source>
</evidence>
<feature type="domain" description="BTB" evidence="10">
    <location>
        <begin position="32"/>
        <end position="97"/>
    </location>
</feature>
<feature type="compositionally biased region" description="Basic and acidic residues" evidence="9">
    <location>
        <begin position="639"/>
        <end position="655"/>
    </location>
</feature>
<feature type="compositionally biased region" description="Basic and acidic residues" evidence="9">
    <location>
        <begin position="619"/>
        <end position="628"/>
    </location>
</feature>
<dbReference type="GO" id="GO:0007464">
    <property type="term" value="P:R3/R4 cell fate commitment"/>
    <property type="evidence" value="ECO:0007669"/>
    <property type="project" value="UniProtKB-ARBA"/>
</dbReference>
<evidence type="ECO:0000313" key="11">
    <source>
        <dbReference type="EnsemblMetazoa" id="XP_031787143"/>
    </source>
</evidence>
<dbReference type="PROSITE" id="PS50097">
    <property type="entry name" value="BTB"/>
    <property type="match status" value="1"/>
</dbReference>
<dbReference type="SMR" id="A0A7M7QGC5"/>
<feature type="compositionally biased region" description="Low complexity" evidence="9">
    <location>
        <begin position="144"/>
        <end position="157"/>
    </location>
</feature>
<evidence type="ECO:0000256" key="2">
    <source>
        <dbReference type="ARBA" id="ARBA00022473"/>
    </source>
</evidence>
<dbReference type="EnsemblMetazoa" id="XM_031931283">
    <property type="protein sequence ID" value="XP_031787143"/>
    <property type="gene ID" value="LOC100123363"/>
</dbReference>
<feature type="compositionally biased region" description="Acidic residues" evidence="9">
    <location>
        <begin position="302"/>
        <end position="326"/>
    </location>
</feature>
<dbReference type="GO" id="GO:0007526">
    <property type="term" value="P:larval somatic muscle development"/>
    <property type="evidence" value="ECO:0007669"/>
    <property type="project" value="UniProtKB-ARBA"/>
</dbReference>
<dbReference type="AlphaFoldDB" id="A0A7M7QGC5"/>
<keyword evidence="6" id="KW-0804">Transcription</keyword>
<feature type="region of interest" description="Disordered" evidence="9">
    <location>
        <begin position="410"/>
        <end position="655"/>
    </location>
</feature>
<evidence type="ECO:0000256" key="5">
    <source>
        <dbReference type="ARBA" id="ARBA00023015"/>
    </source>
</evidence>
<evidence type="ECO:0000256" key="1">
    <source>
        <dbReference type="ARBA" id="ARBA00004123"/>
    </source>
</evidence>
<evidence type="ECO:0000256" key="9">
    <source>
        <dbReference type="SAM" id="MobiDB-lite"/>
    </source>
</evidence>
<feature type="compositionally biased region" description="Low complexity" evidence="9">
    <location>
        <begin position="492"/>
        <end position="505"/>
    </location>
</feature>
<feature type="region of interest" description="Disordered" evidence="9">
    <location>
        <begin position="115"/>
        <end position="241"/>
    </location>
</feature>
<feature type="compositionally biased region" description="Basic residues" evidence="9">
    <location>
        <begin position="598"/>
        <end position="608"/>
    </location>
</feature>
<feature type="compositionally biased region" description="Polar residues" evidence="9">
    <location>
        <begin position="436"/>
        <end position="474"/>
    </location>
</feature>
<dbReference type="GO" id="GO:0008406">
    <property type="term" value="P:gonad development"/>
    <property type="evidence" value="ECO:0007669"/>
    <property type="project" value="UniProtKB-ARBA"/>
</dbReference>
<dbReference type="GO" id="GO:0006357">
    <property type="term" value="P:regulation of transcription by RNA polymerase II"/>
    <property type="evidence" value="ECO:0007669"/>
    <property type="project" value="TreeGrafter"/>
</dbReference>
<keyword evidence="5" id="KW-0805">Transcription regulation</keyword>
<dbReference type="RefSeq" id="XP_031787143.1">
    <property type="nucleotide sequence ID" value="XM_031931283.2"/>
</dbReference>
<dbReference type="GO" id="GO:0005634">
    <property type="term" value="C:nucleus"/>
    <property type="evidence" value="ECO:0007669"/>
    <property type="project" value="UniProtKB-SubCell"/>
</dbReference>
<evidence type="ECO:0000256" key="3">
    <source>
        <dbReference type="ARBA" id="ARBA00022782"/>
    </source>
</evidence>
<proteinExistence type="predicted"/>
<keyword evidence="3" id="KW-0221">Differentiation</keyword>
<evidence type="ECO:0000256" key="8">
    <source>
        <dbReference type="ARBA" id="ARBA00037382"/>
    </source>
</evidence>
<accession>A0A7M7QGC5</accession>
<dbReference type="GO" id="GO:0045476">
    <property type="term" value="P:nurse cell apoptotic process"/>
    <property type="evidence" value="ECO:0007669"/>
    <property type="project" value="UniProtKB-ARBA"/>
</dbReference>
<feature type="compositionally biased region" description="Low complexity" evidence="9">
    <location>
        <begin position="123"/>
        <end position="134"/>
    </location>
</feature>
<comment type="function">
    <text evidence="8">Putative transcription factor required for axon growth and guidance in the central and peripheral nervous systems. Repels CNS axons away from the midline by promoting the expression of the midline repellent sli and its receptor robo.</text>
</comment>
<dbReference type="Pfam" id="PF00651">
    <property type="entry name" value="BTB"/>
    <property type="match status" value="1"/>
</dbReference>
<dbReference type="GO" id="GO:0035167">
    <property type="term" value="P:larval lymph gland hemopoiesis"/>
    <property type="evidence" value="ECO:0007669"/>
    <property type="project" value="UniProtKB-ARBA"/>
</dbReference>
<dbReference type="SMART" id="SM00225">
    <property type="entry name" value="BTB"/>
    <property type="match status" value="1"/>
</dbReference>
<dbReference type="Gene3D" id="3.30.710.10">
    <property type="entry name" value="Potassium Channel Kv1.1, Chain A"/>
    <property type="match status" value="1"/>
</dbReference>
<keyword evidence="7" id="KW-0539">Nucleus</keyword>
<dbReference type="PANTHER" id="PTHR23110:SF111">
    <property type="entry name" value="LONGITUDINALS LACKING PROTEIN, ISOFORMS F_I_K_T"/>
    <property type="match status" value="1"/>
</dbReference>
<name>A0A7M7QGC5_NASVI</name>
<dbReference type="GO" id="GO:0016199">
    <property type="term" value="P:axon midline choice point recognition"/>
    <property type="evidence" value="ECO:0007669"/>
    <property type="project" value="UniProtKB-ARBA"/>
</dbReference>
<dbReference type="SUPFAM" id="SSF54695">
    <property type="entry name" value="POZ domain"/>
    <property type="match status" value="1"/>
</dbReference>
<evidence type="ECO:0000256" key="7">
    <source>
        <dbReference type="ARBA" id="ARBA00023242"/>
    </source>
</evidence>
<dbReference type="InterPro" id="IPR011333">
    <property type="entry name" value="SKP1/BTB/POZ_sf"/>
</dbReference>
<feature type="region of interest" description="Disordered" evidence="9">
    <location>
        <begin position="375"/>
        <end position="398"/>
    </location>
</feature>
<keyword evidence="4" id="KW-0524">Neurogenesis</keyword>
<feature type="compositionally biased region" description="Polar residues" evidence="9">
    <location>
        <begin position="175"/>
        <end position="195"/>
    </location>
</feature>
<dbReference type="InterPro" id="IPR000210">
    <property type="entry name" value="BTB/POZ_dom"/>
</dbReference>
<dbReference type="InterPro" id="IPR051095">
    <property type="entry name" value="Dros_DevTransReg"/>
</dbReference>
<protein>
    <recommendedName>
        <fullName evidence="10">BTB domain-containing protein</fullName>
    </recommendedName>
</protein>
<evidence type="ECO:0000256" key="4">
    <source>
        <dbReference type="ARBA" id="ARBA00022902"/>
    </source>
</evidence>
<sequence length="934" mass="102270">MEDDQQFCLRWNNHQSTIIQNFDTLLESGTLVDCTLAAEGKYLKAHKVVLSACSPYFEGLLSEHYDKHPVFILKDVKFKELKAMMDYMYRGEVNISQDQLTALLKAAESLQIKGLSDSRTDKGTGNTGNTTTGGSKDNTRPAKTASSTAAASASAAAVDIPHTSSGLTIEKNSKVPRQSIQQVSVSDQLENSASPQLRGHSSREGSQSPTRKRKRLRRRSLGNDDNSMENHEASNSSDVNMTAPALGVAPVAEEKSQADPADSIGRSALMQQLTKPADEMLQMPLEKPEPSEDMIQPKSEYQDDQESVEDLTNFDDDMNDLNEMEQDNSRAGPSHDPSQHAGMPSWHIAGDRSNASVVGAAAGPGAGDEVFLAAAEAAQAQRDSQGSNPPTTTKEKMSVKIISIKTLPKKSQVVTIKQHMKKIPPAPSKDVIITPVQPSKSKELTSPTSQPTQSKKLESPTSHLYHSTILSSLNHPPKSKDSVEPTSPTFQSKALSPLKSYPSLSKDSELPTSPPFQSEALSPLKSLSSKSKGSGLSSSPPFQSKAPSPIRRYSSRSKSLAIPASKPTQPKELSLPTFHIVPKVRKPPTKIFSSKPRIFSKTKLAKSHKSIDDTAAENPLKKSPEKVLSESSSFVDPQDPEKKTPEKLKSKIDSHIEPNKSIKVVKEKLPTTTSTAVLKIPIQMKKDKAPVVTVAKTQSLATAVTKDMPMITNVEKPTTSGSMSIRDMPIISDINQPYNPVPMTMDNMSVITSTGEMGKPIQLIFQPIPQPTGNIFKPKKSAMQVVLESIPMNPVTLVEPEGSMQVTLEQVPQASTSVESNVTKIIQKLPKISNITSLANVNIMKYFPTSQASTAIIEPMEFNFDESLLLSHPVETVQNNPDVTTTDNSLIQKVDFKCPYCEYYARKSHFVYTHIRKKHEGMRVYHINVRYRFT</sequence>
<reference evidence="11" key="1">
    <citation type="submission" date="2021-01" db="UniProtKB">
        <authorList>
            <consortium name="EnsemblMetazoa"/>
        </authorList>
    </citation>
    <scope>IDENTIFICATION</scope>
</reference>
<dbReference type="CDD" id="cd18315">
    <property type="entry name" value="BTB_POZ_BAB-like"/>
    <property type="match status" value="1"/>
</dbReference>
<feature type="region of interest" description="Disordered" evidence="9">
    <location>
        <begin position="276"/>
        <end position="350"/>
    </location>
</feature>
<feature type="compositionally biased region" description="Polar residues" evidence="9">
    <location>
        <begin position="382"/>
        <end position="392"/>
    </location>
</feature>